<evidence type="ECO:0000313" key="2">
    <source>
        <dbReference type="Proteomes" id="UP001165960"/>
    </source>
</evidence>
<dbReference type="Proteomes" id="UP001165960">
    <property type="component" value="Unassembled WGS sequence"/>
</dbReference>
<gene>
    <name evidence="1" type="ORF">DSO57_1010126</name>
</gene>
<reference evidence="1" key="1">
    <citation type="submission" date="2022-04" db="EMBL/GenBank/DDBJ databases">
        <title>Genome of the entomopathogenic fungus Entomophthora muscae.</title>
        <authorList>
            <person name="Elya C."/>
            <person name="Lovett B.R."/>
            <person name="Lee E."/>
            <person name="Macias A.M."/>
            <person name="Hajek A.E."/>
            <person name="De Bivort B.L."/>
            <person name="Kasson M.T."/>
            <person name="De Fine Licht H.H."/>
            <person name="Stajich J.E."/>
        </authorList>
    </citation>
    <scope>NUCLEOTIDE SEQUENCE</scope>
    <source>
        <strain evidence="1">Berkeley</strain>
    </source>
</reference>
<accession>A0ACC2SVH7</accession>
<name>A0ACC2SVH7_9FUNG</name>
<keyword evidence="2" id="KW-1185">Reference proteome</keyword>
<comment type="caution">
    <text evidence="1">The sequence shown here is derived from an EMBL/GenBank/DDBJ whole genome shotgun (WGS) entry which is preliminary data.</text>
</comment>
<sequence length="101" mass="10973">MKAPPTPKPNCLQPTPGLTPPSANHYAGISYITLAELVDTMVTAVGPWALHPSYGGLYPPPNRANWQRRLTGLPLGRGIQTPTNFLPGLIPCLLHYCLFIK</sequence>
<proteinExistence type="predicted"/>
<protein>
    <submittedName>
        <fullName evidence="1">Uncharacterized protein</fullName>
    </submittedName>
</protein>
<organism evidence="1 2">
    <name type="scientific">Entomophthora muscae</name>
    <dbReference type="NCBI Taxonomy" id="34485"/>
    <lineage>
        <taxon>Eukaryota</taxon>
        <taxon>Fungi</taxon>
        <taxon>Fungi incertae sedis</taxon>
        <taxon>Zoopagomycota</taxon>
        <taxon>Entomophthoromycotina</taxon>
        <taxon>Entomophthoromycetes</taxon>
        <taxon>Entomophthorales</taxon>
        <taxon>Entomophthoraceae</taxon>
        <taxon>Entomophthora</taxon>
    </lineage>
</organism>
<dbReference type="EMBL" id="QTSX02004293">
    <property type="protein sequence ID" value="KAJ9066384.1"/>
    <property type="molecule type" value="Genomic_DNA"/>
</dbReference>
<evidence type="ECO:0000313" key="1">
    <source>
        <dbReference type="EMBL" id="KAJ9066384.1"/>
    </source>
</evidence>